<evidence type="ECO:0008006" key="3">
    <source>
        <dbReference type="Google" id="ProtNLM"/>
    </source>
</evidence>
<name>A0AAW8PXN2_VIBPH</name>
<dbReference type="EMBL" id="JAUHGG010000003">
    <property type="protein sequence ID" value="MDS1820976.1"/>
    <property type="molecule type" value="Genomic_DNA"/>
</dbReference>
<protein>
    <recommendedName>
        <fullName evidence="3">DUF2313 domain-containing protein</fullName>
    </recommendedName>
</protein>
<comment type="caution">
    <text evidence="1">The sequence shown here is derived from an EMBL/GenBank/DDBJ whole genome shotgun (WGS) entry which is preliminary data.</text>
</comment>
<dbReference type="RefSeq" id="WP_311019766.1">
    <property type="nucleotide sequence ID" value="NZ_JAUHGG010000003.1"/>
</dbReference>
<evidence type="ECO:0000313" key="1">
    <source>
        <dbReference type="EMBL" id="MDS1820976.1"/>
    </source>
</evidence>
<gene>
    <name evidence="1" type="ORF">QX249_09930</name>
</gene>
<organism evidence="1 2">
    <name type="scientific">Vibrio parahaemolyticus</name>
    <dbReference type="NCBI Taxonomy" id="670"/>
    <lineage>
        <taxon>Bacteria</taxon>
        <taxon>Pseudomonadati</taxon>
        <taxon>Pseudomonadota</taxon>
        <taxon>Gammaproteobacteria</taxon>
        <taxon>Vibrionales</taxon>
        <taxon>Vibrionaceae</taxon>
        <taxon>Vibrio</taxon>
    </lineage>
</organism>
<proteinExistence type="predicted"/>
<accession>A0AAW8PXN2</accession>
<evidence type="ECO:0000313" key="2">
    <source>
        <dbReference type="Proteomes" id="UP001253193"/>
    </source>
</evidence>
<dbReference type="Proteomes" id="UP001253193">
    <property type="component" value="Unassembled WGS sequence"/>
</dbReference>
<sequence length="196" mass="22596">MIATKQYPETIKSLIKNAEPYFLSDSYINQIVLSKKWSEHGSNLDECEELFDNMGVDPDKTLKCSLKLKSMLTKWIPLRLRYIASEMEYELNNSTTIYRAISVKPEKLTETVNKLNAAKTVSDFGCYWSSSEYVQPWGAKTNKGDKTIYIKMELPLEALDIIETLRSRIDFNNGDDEQEYNLKGCFPVKDFSITND</sequence>
<dbReference type="AlphaFoldDB" id="A0AAW8PXN2"/>
<reference evidence="1" key="1">
    <citation type="submission" date="2023-06" db="EMBL/GenBank/DDBJ databases">
        <title>Genomic Diversity of Vibrio spp. and Metagenomic Analysis of Pathogens in Florida Gulf Coastal Waters Following Hurricane Ian.</title>
        <authorList>
            <person name="Brumfield K.D."/>
        </authorList>
    </citation>
    <scope>NUCLEOTIDE SEQUENCE</scope>
    <source>
        <strain evidence="1">WBS2B-138</strain>
    </source>
</reference>